<dbReference type="Pfam" id="PF22673">
    <property type="entry name" value="MCP-like_PDC_1"/>
    <property type="match status" value="1"/>
</dbReference>
<dbReference type="RefSeq" id="WP_150090352.1">
    <property type="nucleotide sequence ID" value="NZ_JBFUOH010000120.1"/>
</dbReference>
<dbReference type="Gene3D" id="3.30.450.20">
    <property type="entry name" value="PAS domain"/>
    <property type="match status" value="1"/>
</dbReference>
<gene>
    <name evidence="2" type="ORF">F2Q65_03195</name>
</gene>
<comment type="caution">
    <text evidence="2">The sequence shown here is derived from an EMBL/GenBank/DDBJ whole genome shotgun (WGS) entry which is preliminary data.</text>
</comment>
<dbReference type="OrthoDB" id="1931120at2"/>
<keyword evidence="3" id="KW-1185">Reference proteome</keyword>
<name>A0A5M8FQ42_9GAMM</name>
<dbReference type="CDD" id="cd12913">
    <property type="entry name" value="PDC1_MCP_like"/>
    <property type="match status" value="1"/>
</dbReference>
<sequence>MANRRSKTTLSALTLMLIAIGLASPVASVADSKQPAALAHLAADRIDAVFRDLAASTRAIGEEYRRLAAEPAPIADTERAAWLARASRSGNTTGFSSWPELTETPPFQAPFPGLYSYKDETTLFDSTLRQLQALNALVPVLRATYNSAPYSWVYLTTADDLMLIYPYVPLAEAVHNHPPTQQLYYQGADFKRRQVGWTLPYLDLVGTGMMITASYPIYHGDQLLGVASRDITLRQLAQSVLSHLVHPNGGTAYIVDARGLAIDAADPDLSAEIEQVNTKKKTAALFYRSTDALAALDLADAASSRFDWINTITDQVLSTHAEQRSTDLIALNVAGRHVIAAPIETTGWLLVMVGPAD</sequence>
<dbReference type="EMBL" id="VWXX01000003">
    <property type="protein sequence ID" value="KAA6186909.1"/>
    <property type="molecule type" value="Genomic_DNA"/>
</dbReference>
<protein>
    <submittedName>
        <fullName evidence="2">Uncharacterized protein</fullName>
    </submittedName>
</protein>
<feature type="signal peptide" evidence="1">
    <location>
        <begin position="1"/>
        <end position="29"/>
    </location>
</feature>
<dbReference type="AlphaFoldDB" id="A0A5M8FQ42"/>
<dbReference type="Proteomes" id="UP000322981">
    <property type="component" value="Unassembled WGS sequence"/>
</dbReference>
<organism evidence="2 3">
    <name type="scientific">Thiohalocapsa marina</name>
    <dbReference type="NCBI Taxonomy" id="424902"/>
    <lineage>
        <taxon>Bacteria</taxon>
        <taxon>Pseudomonadati</taxon>
        <taxon>Pseudomonadota</taxon>
        <taxon>Gammaproteobacteria</taxon>
        <taxon>Chromatiales</taxon>
        <taxon>Chromatiaceae</taxon>
        <taxon>Thiohalocapsa</taxon>
    </lineage>
</organism>
<accession>A0A5M8FQ42</accession>
<evidence type="ECO:0000313" key="3">
    <source>
        <dbReference type="Proteomes" id="UP000322981"/>
    </source>
</evidence>
<feature type="chain" id="PRO_5024388726" evidence="1">
    <location>
        <begin position="30"/>
        <end position="357"/>
    </location>
</feature>
<reference evidence="2 3" key="1">
    <citation type="submission" date="2019-09" db="EMBL/GenBank/DDBJ databases">
        <title>Whole-genome sequence of the purple sulfur bacterium Thiohalocapsa marina DSM 19078.</title>
        <authorList>
            <person name="Kyndt J.A."/>
            <person name="Meyer T.E."/>
        </authorList>
    </citation>
    <scope>NUCLEOTIDE SEQUENCE [LARGE SCALE GENOMIC DNA]</scope>
    <source>
        <strain evidence="2 3">DSM 19078</strain>
    </source>
</reference>
<evidence type="ECO:0000256" key="1">
    <source>
        <dbReference type="SAM" id="SignalP"/>
    </source>
</evidence>
<evidence type="ECO:0000313" key="2">
    <source>
        <dbReference type="EMBL" id="KAA6186909.1"/>
    </source>
</evidence>
<proteinExistence type="predicted"/>
<keyword evidence="1" id="KW-0732">Signal</keyword>